<dbReference type="CDD" id="cd18091">
    <property type="entry name" value="SpoU-like_TRM3-like"/>
    <property type="match status" value="1"/>
</dbReference>
<evidence type="ECO:0000313" key="4">
    <source>
        <dbReference type="EMBL" id="GHH84747.1"/>
    </source>
</evidence>
<dbReference type="GO" id="GO:0016423">
    <property type="term" value="F:tRNA (guanine) methyltransferase activity"/>
    <property type="evidence" value="ECO:0007669"/>
    <property type="project" value="InterPro"/>
</dbReference>
<comment type="caution">
    <text evidence="4">The sequence shown here is derived from an EMBL/GenBank/DDBJ whole genome shotgun (WGS) entry which is preliminary data.</text>
</comment>
<dbReference type="GO" id="GO:0003723">
    <property type="term" value="F:RNA binding"/>
    <property type="evidence" value="ECO:0007669"/>
    <property type="project" value="InterPro"/>
</dbReference>
<dbReference type="PANTHER" id="PTHR12029">
    <property type="entry name" value="RNA METHYLTRANSFERASE"/>
    <property type="match status" value="1"/>
</dbReference>
<dbReference type="Gene3D" id="3.40.1280.10">
    <property type="match status" value="1"/>
</dbReference>
<dbReference type="InterPro" id="IPR044748">
    <property type="entry name" value="Trm3/TARBP1_C"/>
</dbReference>
<dbReference type="GO" id="GO:0030488">
    <property type="term" value="P:tRNA methylation"/>
    <property type="evidence" value="ECO:0007669"/>
    <property type="project" value="InterPro"/>
</dbReference>
<evidence type="ECO:0000256" key="2">
    <source>
        <dbReference type="ARBA" id="ARBA00022679"/>
    </source>
</evidence>
<protein>
    <recommendedName>
        <fullName evidence="3">tRNA/rRNA methyltransferase SpoU type domain-containing protein</fullName>
    </recommendedName>
</protein>
<dbReference type="Pfam" id="PF00588">
    <property type="entry name" value="SpoU_methylase"/>
    <property type="match status" value="1"/>
</dbReference>
<gene>
    <name evidence="4" type="ORF">GCM10017771_14830</name>
</gene>
<feature type="domain" description="tRNA/rRNA methyltransferase SpoU type" evidence="3">
    <location>
        <begin position="19"/>
        <end position="155"/>
    </location>
</feature>
<evidence type="ECO:0000259" key="3">
    <source>
        <dbReference type="Pfam" id="PF00588"/>
    </source>
</evidence>
<name>A0A919L5M5_9ACTN</name>
<reference evidence="4" key="1">
    <citation type="journal article" date="2014" name="Int. J. Syst. Evol. Microbiol.">
        <title>Complete genome sequence of Corynebacterium casei LMG S-19264T (=DSM 44701T), isolated from a smear-ripened cheese.</title>
        <authorList>
            <consortium name="US DOE Joint Genome Institute (JGI-PGF)"/>
            <person name="Walter F."/>
            <person name="Albersmeier A."/>
            <person name="Kalinowski J."/>
            <person name="Ruckert C."/>
        </authorList>
    </citation>
    <scope>NUCLEOTIDE SEQUENCE</scope>
    <source>
        <strain evidence="4">CGMCC 4.7403</strain>
    </source>
</reference>
<dbReference type="PANTHER" id="PTHR12029:SF11">
    <property type="entry name" value="METHYLTRANSFERASE TARBP1-RELATED"/>
    <property type="match status" value="1"/>
</dbReference>
<sequence length="164" mass="18433">MFEHLRHKPGSSLLRKRELVIACAPFRSRVNLSSIVRTAGCCGVEKIIACGSAKVDQKIARDGGERVDIELRRTLPPVLRKFREEGYMVVALEQATNSKSLHEFSFPRKSVIVLGNERTGLKEEELECVDECVEIPVWGFPHSYNVATAGAMAMYEYCRQYPTG</sequence>
<keyword evidence="1" id="KW-0489">Methyltransferase</keyword>
<dbReference type="EMBL" id="BNAT01000004">
    <property type="protein sequence ID" value="GHH84747.1"/>
    <property type="molecule type" value="Genomic_DNA"/>
</dbReference>
<keyword evidence="5" id="KW-1185">Reference proteome</keyword>
<accession>A0A919L5M5</accession>
<organism evidence="4 5">
    <name type="scientific">Streptomyces capitiformicae</name>
    <dbReference type="NCBI Taxonomy" id="2014920"/>
    <lineage>
        <taxon>Bacteria</taxon>
        <taxon>Bacillati</taxon>
        <taxon>Actinomycetota</taxon>
        <taxon>Actinomycetes</taxon>
        <taxon>Kitasatosporales</taxon>
        <taxon>Streptomycetaceae</taxon>
        <taxon>Streptomyces</taxon>
    </lineage>
</organism>
<proteinExistence type="predicted"/>
<dbReference type="Proteomes" id="UP000603227">
    <property type="component" value="Unassembled WGS sequence"/>
</dbReference>
<evidence type="ECO:0000256" key="1">
    <source>
        <dbReference type="ARBA" id="ARBA00022603"/>
    </source>
</evidence>
<dbReference type="InterPro" id="IPR029028">
    <property type="entry name" value="Alpha/beta_knot_MTases"/>
</dbReference>
<dbReference type="InterPro" id="IPR029026">
    <property type="entry name" value="tRNA_m1G_MTases_N"/>
</dbReference>
<dbReference type="RefSeq" id="WP_189781593.1">
    <property type="nucleotide sequence ID" value="NZ_BNAT01000004.1"/>
</dbReference>
<evidence type="ECO:0000313" key="5">
    <source>
        <dbReference type="Proteomes" id="UP000603227"/>
    </source>
</evidence>
<reference evidence="4" key="2">
    <citation type="submission" date="2020-09" db="EMBL/GenBank/DDBJ databases">
        <authorList>
            <person name="Sun Q."/>
            <person name="Zhou Y."/>
        </authorList>
    </citation>
    <scope>NUCLEOTIDE SEQUENCE</scope>
    <source>
        <strain evidence="4">CGMCC 4.7403</strain>
    </source>
</reference>
<dbReference type="InterPro" id="IPR001537">
    <property type="entry name" value="SpoU_MeTrfase"/>
</dbReference>
<dbReference type="AlphaFoldDB" id="A0A919L5M5"/>
<dbReference type="InterPro" id="IPR045330">
    <property type="entry name" value="TRM3/TARBP1"/>
</dbReference>
<keyword evidence="2" id="KW-0808">Transferase</keyword>
<dbReference type="SUPFAM" id="SSF75217">
    <property type="entry name" value="alpha/beta knot"/>
    <property type="match status" value="1"/>
</dbReference>